<keyword evidence="1" id="KW-0472">Membrane</keyword>
<keyword evidence="1" id="KW-0812">Transmembrane</keyword>
<dbReference type="Proteomes" id="UP001328107">
    <property type="component" value="Unassembled WGS sequence"/>
</dbReference>
<organism evidence="2 3">
    <name type="scientific">Pristionchus mayeri</name>
    <dbReference type="NCBI Taxonomy" id="1317129"/>
    <lineage>
        <taxon>Eukaryota</taxon>
        <taxon>Metazoa</taxon>
        <taxon>Ecdysozoa</taxon>
        <taxon>Nematoda</taxon>
        <taxon>Chromadorea</taxon>
        <taxon>Rhabditida</taxon>
        <taxon>Rhabditina</taxon>
        <taxon>Diplogasteromorpha</taxon>
        <taxon>Diplogasteroidea</taxon>
        <taxon>Neodiplogasteridae</taxon>
        <taxon>Pristionchus</taxon>
    </lineage>
</organism>
<protein>
    <submittedName>
        <fullName evidence="2">Uncharacterized protein</fullName>
    </submittedName>
</protein>
<keyword evidence="1" id="KW-1133">Transmembrane helix</keyword>
<evidence type="ECO:0000256" key="1">
    <source>
        <dbReference type="SAM" id="Phobius"/>
    </source>
</evidence>
<evidence type="ECO:0000313" key="2">
    <source>
        <dbReference type="EMBL" id="GMR50178.1"/>
    </source>
</evidence>
<dbReference type="AlphaFoldDB" id="A0AAN5CSX6"/>
<comment type="caution">
    <text evidence="2">The sequence shown here is derived from an EMBL/GenBank/DDBJ whole genome shotgun (WGS) entry which is preliminary data.</text>
</comment>
<evidence type="ECO:0000313" key="3">
    <source>
        <dbReference type="Proteomes" id="UP001328107"/>
    </source>
</evidence>
<feature type="non-terminal residue" evidence="2">
    <location>
        <position position="127"/>
    </location>
</feature>
<name>A0AAN5CSX6_9BILA</name>
<keyword evidence="3" id="KW-1185">Reference proteome</keyword>
<sequence length="127" mass="14109">MTSSDEWMGRRRVGEQGGKALLLLLIGAIDHLSILILVQLDVVSVGEILDIIVVREATTGVCHHRWLRGCGSSSSHQIGRASSRRHNVRLADGARLDHVRTLKQDSIRALAPVIISEWLRVLLFLFV</sequence>
<dbReference type="EMBL" id="BTRK01000004">
    <property type="protein sequence ID" value="GMR50178.1"/>
    <property type="molecule type" value="Genomic_DNA"/>
</dbReference>
<accession>A0AAN5CSX6</accession>
<feature type="transmembrane region" description="Helical" evidence="1">
    <location>
        <begin position="20"/>
        <end position="40"/>
    </location>
</feature>
<proteinExistence type="predicted"/>
<reference evidence="3" key="1">
    <citation type="submission" date="2022-10" db="EMBL/GenBank/DDBJ databases">
        <title>Genome assembly of Pristionchus species.</title>
        <authorList>
            <person name="Yoshida K."/>
            <person name="Sommer R.J."/>
        </authorList>
    </citation>
    <scope>NUCLEOTIDE SEQUENCE [LARGE SCALE GENOMIC DNA]</scope>
    <source>
        <strain evidence="3">RS5460</strain>
    </source>
</reference>
<gene>
    <name evidence="2" type="ORF">PMAYCL1PPCAC_20373</name>
</gene>